<feature type="non-terminal residue" evidence="13">
    <location>
        <position position="1"/>
    </location>
</feature>
<dbReference type="Gene3D" id="3.30.160.60">
    <property type="entry name" value="Classic Zinc Finger"/>
    <property type="match status" value="3"/>
</dbReference>
<evidence type="ECO:0000256" key="2">
    <source>
        <dbReference type="ARBA" id="ARBA00006991"/>
    </source>
</evidence>
<dbReference type="InterPro" id="IPR051967">
    <property type="entry name" value="Krueppel_C2H2-ZF"/>
</dbReference>
<keyword evidence="5 11" id="KW-0863">Zinc-finger</keyword>
<evidence type="ECO:0000256" key="7">
    <source>
        <dbReference type="ARBA" id="ARBA00023015"/>
    </source>
</evidence>
<gene>
    <name evidence="13" type="primary">Zbtb17-L</name>
    <name evidence="13" type="ORF">Hamer_G012835</name>
</gene>
<comment type="similarity">
    <text evidence="2">Belongs to the krueppel C2H2-type zinc-finger protein family.</text>
</comment>
<dbReference type="GO" id="GO:0005634">
    <property type="term" value="C:nucleus"/>
    <property type="evidence" value="ECO:0007669"/>
    <property type="project" value="UniProtKB-SubCell"/>
</dbReference>
<evidence type="ECO:0000259" key="12">
    <source>
        <dbReference type="PROSITE" id="PS50157"/>
    </source>
</evidence>
<organism evidence="13 14">
    <name type="scientific">Homarus americanus</name>
    <name type="common">American lobster</name>
    <dbReference type="NCBI Taxonomy" id="6706"/>
    <lineage>
        <taxon>Eukaryota</taxon>
        <taxon>Metazoa</taxon>
        <taxon>Ecdysozoa</taxon>
        <taxon>Arthropoda</taxon>
        <taxon>Crustacea</taxon>
        <taxon>Multicrustacea</taxon>
        <taxon>Malacostraca</taxon>
        <taxon>Eumalacostraca</taxon>
        <taxon>Eucarida</taxon>
        <taxon>Decapoda</taxon>
        <taxon>Pleocyemata</taxon>
        <taxon>Astacidea</taxon>
        <taxon>Nephropoidea</taxon>
        <taxon>Nephropidae</taxon>
        <taxon>Homarus</taxon>
    </lineage>
</organism>
<keyword evidence="3" id="KW-0479">Metal-binding</keyword>
<dbReference type="FunFam" id="3.30.160.60:FF:000100">
    <property type="entry name" value="Zinc finger 45-like"/>
    <property type="match status" value="1"/>
</dbReference>
<dbReference type="SMART" id="SM00355">
    <property type="entry name" value="ZnF_C2H2"/>
    <property type="match status" value="3"/>
</dbReference>
<evidence type="ECO:0000256" key="4">
    <source>
        <dbReference type="ARBA" id="ARBA00022737"/>
    </source>
</evidence>
<keyword evidence="7" id="KW-0805">Transcription regulation</keyword>
<evidence type="ECO:0000256" key="6">
    <source>
        <dbReference type="ARBA" id="ARBA00022833"/>
    </source>
</evidence>
<keyword evidence="8" id="KW-0238">DNA-binding</keyword>
<evidence type="ECO:0000256" key="10">
    <source>
        <dbReference type="ARBA" id="ARBA00023242"/>
    </source>
</evidence>
<dbReference type="FunFam" id="3.30.160.60:FF:000744">
    <property type="entry name" value="zinc finger E-box-binding homeobox 1"/>
    <property type="match status" value="1"/>
</dbReference>
<dbReference type="GO" id="GO:0000981">
    <property type="term" value="F:DNA-binding transcription factor activity, RNA polymerase II-specific"/>
    <property type="evidence" value="ECO:0007669"/>
    <property type="project" value="TreeGrafter"/>
</dbReference>
<evidence type="ECO:0000313" key="13">
    <source>
        <dbReference type="EMBL" id="KAG7167386.1"/>
    </source>
</evidence>
<dbReference type="AlphaFoldDB" id="A0A8J5K103"/>
<evidence type="ECO:0000256" key="3">
    <source>
        <dbReference type="ARBA" id="ARBA00022723"/>
    </source>
</evidence>
<evidence type="ECO:0000313" key="14">
    <source>
        <dbReference type="Proteomes" id="UP000747542"/>
    </source>
</evidence>
<feature type="domain" description="C2H2-type" evidence="12">
    <location>
        <begin position="24"/>
        <end position="51"/>
    </location>
</feature>
<protein>
    <submittedName>
        <fullName evidence="13">Zinc finger and BTB domain-containing protein 17-like</fullName>
    </submittedName>
</protein>
<dbReference type="Proteomes" id="UP000747542">
    <property type="component" value="Unassembled WGS sequence"/>
</dbReference>
<reference evidence="13" key="1">
    <citation type="journal article" date="2021" name="Sci. Adv.">
        <title>The American lobster genome reveals insights on longevity, neural, and immune adaptations.</title>
        <authorList>
            <person name="Polinski J.M."/>
            <person name="Zimin A.V."/>
            <person name="Clark K.F."/>
            <person name="Kohn A.B."/>
            <person name="Sadowski N."/>
            <person name="Timp W."/>
            <person name="Ptitsyn A."/>
            <person name="Khanna P."/>
            <person name="Romanova D.Y."/>
            <person name="Williams P."/>
            <person name="Greenwood S.J."/>
            <person name="Moroz L.L."/>
            <person name="Walt D.R."/>
            <person name="Bodnar A.G."/>
        </authorList>
    </citation>
    <scope>NUCLEOTIDE SEQUENCE</scope>
    <source>
        <strain evidence="13">GMGI-L3</strain>
    </source>
</reference>
<accession>A0A8J5K103</accession>
<dbReference type="Pfam" id="PF00096">
    <property type="entry name" value="zf-C2H2"/>
    <property type="match status" value="2"/>
</dbReference>
<dbReference type="InterPro" id="IPR036236">
    <property type="entry name" value="Znf_C2H2_sf"/>
</dbReference>
<dbReference type="PROSITE" id="PS50157">
    <property type="entry name" value="ZINC_FINGER_C2H2_2"/>
    <property type="match status" value="2"/>
</dbReference>
<keyword evidence="10" id="KW-0539">Nucleus</keyword>
<evidence type="ECO:0000256" key="11">
    <source>
        <dbReference type="PROSITE-ProRule" id="PRU00042"/>
    </source>
</evidence>
<feature type="domain" description="C2H2-type" evidence="12">
    <location>
        <begin position="107"/>
        <end position="134"/>
    </location>
</feature>
<dbReference type="PANTHER" id="PTHR45925">
    <property type="entry name" value="ZINC FINGER PROTEIN"/>
    <property type="match status" value="1"/>
</dbReference>
<comment type="subcellular location">
    <subcellularLocation>
        <location evidence="1">Nucleus</location>
    </subcellularLocation>
</comment>
<keyword evidence="6" id="KW-0862">Zinc</keyword>
<keyword evidence="14" id="KW-1185">Reference proteome</keyword>
<evidence type="ECO:0000256" key="8">
    <source>
        <dbReference type="ARBA" id="ARBA00023125"/>
    </source>
</evidence>
<dbReference type="GO" id="GO:0008270">
    <property type="term" value="F:zinc ion binding"/>
    <property type="evidence" value="ECO:0007669"/>
    <property type="project" value="UniProtKB-KW"/>
</dbReference>
<name>A0A8J5K103_HOMAM</name>
<dbReference type="Pfam" id="PF13909">
    <property type="entry name" value="zf-H2C2_5"/>
    <property type="match status" value="1"/>
</dbReference>
<dbReference type="GO" id="GO:0000978">
    <property type="term" value="F:RNA polymerase II cis-regulatory region sequence-specific DNA binding"/>
    <property type="evidence" value="ECO:0007669"/>
    <property type="project" value="TreeGrafter"/>
</dbReference>
<comment type="caution">
    <text evidence="13">The sequence shown here is derived from an EMBL/GenBank/DDBJ whole genome shotgun (WGS) entry which is preliminary data.</text>
</comment>
<evidence type="ECO:0000256" key="5">
    <source>
        <dbReference type="ARBA" id="ARBA00022771"/>
    </source>
</evidence>
<dbReference type="InterPro" id="IPR013087">
    <property type="entry name" value="Znf_C2H2_type"/>
</dbReference>
<proteinExistence type="inferred from homology"/>
<dbReference type="FunFam" id="3.30.160.60:FF:000965">
    <property type="entry name" value="Neurotrophin receptor-interacting factor homolog"/>
    <property type="match status" value="1"/>
</dbReference>
<dbReference type="PROSITE" id="PS00028">
    <property type="entry name" value="ZINC_FINGER_C2H2_1"/>
    <property type="match status" value="2"/>
</dbReference>
<dbReference type="SUPFAM" id="SSF57667">
    <property type="entry name" value="beta-beta-alpha zinc fingers"/>
    <property type="match status" value="2"/>
</dbReference>
<keyword evidence="4" id="KW-0677">Repeat</keyword>
<dbReference type="EMBL" id="JAHLQT010021643">
    <property type="protein sequence ID" value="KAG7167386.1"/>
    <property type="molecule type" value="Genomic_DNA"/>
</dbReference>
<sequence length="167" mass="18164">VRAAAVGVPVEEGLPRPMGVTQLHPCNICGKLFNRAYNLKKHLLTHTGERPFTCMFCPYRAALKGNAGVPSNATLSHLLTRLTPAPGRTAQLSGMLQGRGILPEGGQSCSHCGRFFLRPVDLGRHLRTHTGEKPFACPHCSFRSAQSGNVYRHIKMKHPEFAATATP</sequence>
<evidence type="ECO:0000256" key="9">
    <source>
        <dbReference type="ARBA" id="ARBA00023163"/>
    </source>
</evidence>
<keyword evidence="9" id="KW-0804">Transcription</keyword>
<evidence type="ECO:0000256" key="1">
    <source>
        <dbReference type="ARBA" id="ARBA00004123"/>
    </source>
</evidence>